<evidence type="ECO:0000313" key="1">
    <source>
        <dbReference type="EMBL" id="KZT06974.1"/>
    </source>
</evidence>
<dbReference type="EMBL" id="KV427621">
    <property type="protein sequence ID" value="KZT06974.1"/>
    <property type="molecule type" value="Genomic_DNA"/>
</dbReference>
<dbReference type="PANTHER" id="PTHR45458:SF1">
    <property type="entry name" value="SHORT CHAIN DEHYDROGENASE"/>
    <property type="match status" value="1"/>
</dbReference>
<dbReference type="Gene3D" id="3.40.50.720">
    <property type="entry name" value="NAD(P)-binding Rossmann-like Domain"/>
    <property type="match status" value="1"/>
</dbReference>
<protein>
    <submittedName>
        <fullName evidence="1">C-factor</fullName>
    </submittedName>
</protein>
<dbReference type="PANTHER" id="PTHR45458">
    <property type="entry name" value="SHORT-CHAIN DEHYDROGENASE/REDUCTASE SDR"/>
    <property type="match status" value="1"/>
</dbReference>
<dbReference type="OrthoDB" id="9876299at2759"/>
<dbReference type="InterPro" id="IPR052184">
    <property type="entry name" value="SDR_enzymes"/>
</dbReference>
<dbReference type="SUPFAM" id="SSF51735">
    <property type="entry name" value="NAD(P)-binding Rossmann-fold domains"/>
    <property type="match status" value="1"/>
</dbReference>
<dbReference type="GeneID" id="63831424"/>
<reference evidence="1 2" key="1">
    <citation type="journal article" date="2016" name="Mol. Biol. Evol.">
        <title>Comparative Genomics of Early-Diverging Mushroom-Forming Fungi Provides Insights into the Origins of Lignocellulose Decay Capabilities.</title>
        <authorList>
            <person name="Nagy L.G."/>
            <person name="Riley R."/>
            <person name="Tritt A."/>
            <person name="Adam C."/>
            <person name="Daum C."/>
            <person name="Floudas D."/>
            <person name="Sun H."/>
            <person name="Yadav J.S."/>
            <person name="Pangilinan J."/>
            <person name="Larsson K.H."/>
            <person name="Matsuura K."/>
            <person name="Barry K."/>
            <person name="Labutti K."/>
            <person name="Kuo R."/>
            <person name="Ohm R.A."/>
            <person name="Bhattacharya S.S."/>
            <person name="Shirouzu T."/>
            <person name="Yoshinaga Y."/>
            <person name="Martin F.M."/>
            <person name="Grigoriev I.V."/>
            <person name="Hibbett D.S."/>
        </authorList>
    </citation>
    <scope>NUCLEOTIDE SEQUENCE [LARGE SCALE GENOMIC DNA]</scope>
    <source>
        <strain evidence="1 2">93-53</strain>
    </source>
</reference>
<dbReference type="PRINTS" id="PR00081">
    <property type="entry name" value="GDHRDH"/>
</dbReference>
<dbReference type="InParanoid" id="A0A165EFW2"/>
<dbReference type="RefSeq" id="XP_040764714.1">
    <property type="nucleotide sequence ID" value="XM_040914397.1"/>
</dbReference>
<proteinExistence type="predicted"/>
<dbReference type="Pfam" id="PF00106">
    <property type="entry name" value="adh_short"/>
    <property type="match status" value="1"/>
</dbReference>
<gene>
    <name evidence="1" type="ORF">LAESUDRAFT_812341</name>
</gene>
<keyword evidence="2" id="KW-1185">Reference proteome</keyword>
<dbReference type="Proteomes" id="UP000076871">
    <property type="component" value="Unassembled WGS sequence"/>
</dbReference>
<dbReference type="AlphaFoldDB" id="A0A165EFW2"/>
<dbReference type="InterPro" id="IPR002347">
    <property type="entry name" value="SDR_fam"/>
</dbReference>
<accession>A0A165EFW2</accession>
<dbReference type="InterPro" id="IPR036291">
    <property type="entry name" value="NAD(P)-bd_dom_sf"/>
</dbReference>
<dbReference type="GO" id="GO:0016616">
    <property type="term" value="F:oxidoreductase activity, acting on the CH-OH group of donors, NAD or NADP as acceptor"/>
    <property type="evidence" value="ECO:0007669"/>
    <property type="project" value="TreeGrafter"/>
</dbReference>
<evidence type="ECO:0000313" key="2">
    <source>
        <dbReference type="Proteomes" id="UP000076871"/>
    </source>
</evidence>
<organism evidence="1 2">
    <name type="scientific">Laetiporus sulphureus 93-53</name>
    <dbReference type="NCBI Taxonomy" id="1314785"/>
    <lineage>
        <taxon>Eukaryota</taxon>
        <taxon>Fungi</taxon>
        <taxon>Dikarya</taxon>
        <taxon>Basidiomycota</taxon>
        <taxon>Agaricomycotina</taxon>
        <taxon>Agaricomycetes</taxon>
        <taxon>Polyporales</taxon>
        <taxon>Laetiporus</taxon>
    </lineage>
</organism>
<name>A0A165EFW2_9APHY</name>
<sequence>MSDAYTWLITGTSRGIGLELVRQLIADPSNVVVATCRDPNNAPALQALQSEAKGELYIIPLDIADEASIRNSAKVVGEILGYRGLDYLWNNAAINEGDDSAFNFSYSGFLETLKANVAGPALMGQVYLPFLEQGKRKVIINTSSGLASIGIDFGAKNATYSVSKTALNMIAYKQAKARPDLISYVVDPGWVKTDMGGPDAMMEPEESVRGQLKLAKSASSANSGKFYRHNGEEIVW</sequence>
<dbReference type="CDD" id="cd05325">
    <property type="entry name" value="carb_red_sniffer_like_SDR_c"/>
    <property type="match status" value="1"/>
</dbReference>